<dbReference type="EMBL" id="KK786686">
    <property type="protein sequence ID" value="KDO39359.1"/>
    <property type="molecule type" value="Genomic_DNA"/>
</dbReference>
<sequence length="152" mass="17704">MWQRAGGSWRWNIRRLCTAARRRIEDEGDWIYSSEWWGTGSGGYTLLRSTSNKGNGVVSVLAYPSSRPSKERWPEMERWLQQRCAGIYPSYGDNTRFKVLGYQWRTLRFNEDTRQSTVKVMAACRESEPGTVCYMQQAHCLAVPCKFQFLTL</sequence>
<evidence type="ECO:0000313" key="1">
    <source>
        <dbReference type="EMBL" id="KDO39359.1"/>
    </source>
</evidence>
<protein>
    <submittedName>
        <fullName evidence="1">Uncharacterized protein</fullName>
    </submittedName>
</protein>
<reference evidence="1 2" key="1">
    <citation type="submission" date="2014-04" db="EMBL/GenBank/DDBJ databases">
        <authorList>
            <consortium name="International Citrus Genome Consortium"/>
            <person name="Gmitter F."/>
            <person name="Chen C."/>
            <person name="Farmerie W."/>
            <person name="Harkins T."/>
            <person name="Desany B."/>
            <person name="Mohiuddin M."/>
            <person name="Kodira C."/>
            <person name="Borodovsky M."/>
            <person name="Lomsadze A."/>
            <person name="Burns P."/>
            <person name="Jenkins J."/>
            <person name="Prochnik S."/>
            <person name="Shu S."/>
            <person name="Chapman J."/>
            <person name="Pitluck S."/>
            <person name="Schmutz J."/>
            <person name="Rokhsar D."/>
        </authorList>
    </citation>
    <scope>NUCLEOTIDE SEQUENCE</scope>
</reference>
<accession>A0A067D8P0</accession>
<proteinExistence type="predicted"/>
<dbReference type="PaxDb" id="2711-XP_006489629.1"/>
<name>A0A067D8P0_CITSI</name>
<organism evidence="1 2">
    <name type="scientific">Citrus sinensis</name>
    <name type="common">Sweet orange</name>
    <name type="synonym">Citrus aurantium var. sinensis</name>
    <dbReference type="NCBI Taxonomy" id="2711"/>
    <lineage>
        <taxon>Eukaryota</taxon>
        <taxon>Viridiplantae</taxon>
        <taxon>Streptophyta</taxon>
        <taxon>Embryophyta</taxon>
        <taxon>Tracheophyta</taxon>
        <taxon>Spermatophyta</taxon>
        <taxon>Magnoliopsida</taxon>
        <taxon>eudicotyledons</taxon>
        <taxon>Gunneridae</taxon>
        <taxon>Pentapetalae</taxon>
        <taxon>rosids</taxon>
        <taxon>malvids</taxon>
        <taxon>Sapindales</taxon>
        <taxon>Rutaceae</taxon>
        <taxon>Aurantioideae</taxon>
        <taxon>Citrus</taxon>
    </lineage>
</organism>
<dbReference type="AlphaFoldDB" id="A0A067D8P0"/>
<dbReference type="Proteomes" id="UP000027120">
    <property type="component" value="Unassembled WGS sequence"/>
</dbReference>
<keyword evidence="2" id="KW-1185">Reference proteome</keyword>
<gene>
    <name evidence="1" type="ORF">CISIN_1g031825mg</name>
</gene>
<dbReference type="STRING" id="2711.A0A067D8P0"/>
<evidence type="ECO:0000313" key="2">
    <source>
        <dbReference type="Proteomes" id="UP000027120"/>
    </source>
</evidence>
<dbReference type="eggNOG" id="ENOG502QS0J">
    <property type="taxonomic scope" value="Eukaryota"/>
</dbReference>